<dbReference type="RefSeq" id="WP_088483857.1">
    <property type="nucleotide sequence ID" value="NZ_NISI01000005.1"/>
</dbReference>
<dbReference type="InterPro" id="IPR006311">
    <property type="entry name" value="TAT_signal"/>
</dbReference>
<comment type="caution">
    <text evidence="3">The sequence shown here is derived from an EMBL/GenBank/DDBJ whole genome shotgun (WGS) entry which is preliminary data.</text>
</comment>
<evidence type="ECO:0000313" key="4">
    <source>
        <dbReference type="Proteomes" id="UP000197446"/>
    </source>
</evidence>
<gene>
    <name evidence="3" type="ORF">CDO81_14120</name>
</gene>
<dbReference type="PROSITE" id="PS51318">
    <property type="entry name" value="TAT"/>
    <property type="match status" value="1"/>
</dbReference>
<dbReference type="InterPro" id="IPR045175">
    <property type="entry name" value="M28_fam"/>
</dbReference>
<evidence type="ECO:0000313" key="3">
    <source>
        <dbReference type="EMBL" id="OWR03620.1"/>
    </source>
</evidence>
<dbReference type="SUPFAM" id="SSF52025">
    <property type="entry name" value="PA domain"/>
    <property type="match status" value="1"/>
</dbReference>
<dbReference type="AlphaFoldDB" id="A0A254N7B5"/>
<dbReference type="SUPFAM" id="SSF53187">
    <property type="entry name" value="Zn-dependent exopeptidases"/>
    <property type="match status" value="1"/>
</dbReference>
<dbReference type="InterPro" id="IPR046450">
    <property type="entry name" value="PA_dom_sf"/>
</dbReference>
<proteinExistence type="predicted"/>
<feature type="domain" description="Peptidase M28" evidence="2">
    <location>
        <begin position="301"/>
        <end position="519"/>
    </location>
</feature>
<dbReference type="GO" id="GO:0006508">
    <property type="term" value="P:proteolysis"/>
    <property type="evidence" value="ECO:0007669"/>
    <property type="project" value="InterPro"/>
</dbReference>
<dbReference type="Pfam" id="PF04389">
    <property type="entry name" value="Peptidase_M28"/>
    <property type="match status" value="1"/>
</dbReference>
<dbReference type="EMBL" id="NISI01000005">
    <property type="protein sequence ID" value="OWR03620.1"/>
    <property type="molecule type" value="Genomic_DNA"/>
</dbReference>
<keyword evidence="4" id="KW-1185">Reference proteome</keyword>
<evidence type="ECO:0000259" key="2">
    <source>
        <dbReference type="Pfam" id="PF04389"/>
    </source>
</evidence>
<dbReference type="OrthoDB" id="9778250at2"/>
<dbReference type="PANTHER" id="PTHR12147">
    <property type="entry name" value="METALLOPEPTIDASE M28 FAMILY MEMBER"/>
    <property type="match status" value="1"/>
</dbReference>
<evidence type="ECO:0000256" key="1">
    <source>
        <dbReference type="SAM" id="SignalP"/>
    </source>
</evidence>
<dbReference type="PANTHER" id="PTHR12147:SF26">
    <property type="entry name" value="PEPTIDASE M28 DOMAIN-CONTAINING PROTEIN"/>
    <property type="match status" value="1"/>
</dbReference>
<dbReference type="InterPro" id="IPR007484">
    <property type="entry name" value="Peptidase_M28"/>
</dbReference>
<protein>
    <recommendedName>
        <fullName evidence="2">Peptidase M28 domain-containing protein</fullName>
    </recommendedName>
</protein>
<reference evidence="3 4" key="1">
    <citation type="journal article" date="2007" name="Int. J. Syst. Evol. Microbiol.">
        <title>Description of Pelomonas aquatica sp. nov. and Pelomonas puraquae sp. nov., isolated from industrial and haemodialysis water.</title>
        <authorList>
            <person name="Gomila M."/>
            <person name="Bowien B."/>
            <person name="Falsen E."/>
            <person name="Moore E.R."/>
            <person name="Lalucat J."/>
        </authorList>
    </citation>
    <scope>NUCLEOTIDE SEQUENCE [LARGE SCALE GENOMIC DNA]</scope>
    <source>
        <strain evidence="3 4">CCUG 52769</strain>
    </source>
</reference>
<dbReference type="Proteomes" id="UP000197446">
    <property type="component" value="Unassembled WGS sequence"/>
</dbReference>
<accession>A0A254N7B5</accession>
<dbReference type="GO" id="GO:0008235">
    <property type="term" value="F:metalloexopeptidase activity"/>
    <property type="evidence" value="ECO:0007669"/>
    <property type="project" value="InterPro"/>
</dbReference>
<dbReference type="Gene3D" id="3.40.630.10">
    <property type="entry name" value="Zn peptidases"/>
    <property type="match status" value="1"/>
</dbReference>
<organism evidence="3 4">
    <name type="scientific">Roseateles puraquae</name>
    <dbReference type="NCBI Taxonomy" id="431059"/>
    <lineage>
        <taxon>Bacteria</taxon>
        <taxon>Pseudomonadati</taxon>
        <taxon>Pseudomonadota</taxon>
        <taxon>Betaproteobacteria</taxon>
        <taxon>Burkholderiales</taxon>
        <taxon>Sphaerotilaceae</taxon>
        <taxon>Roseateles</taxon>
    </lineage>
</organism>
<dbReference type="CDD" id="cd04820">
    <property type="entry name" value="PA_M28_1_1"/>
    <property type="match status" value="1"/>
</dbReference>
<sequence>MSTRRQWLARAGGAAAGLAAWPAFAQSASPARASLAALQAHLRFLASPLLEGRETGSRGFDIAAAYVASHFARLGLQPLGAEGSFAQPVLLKTAKLASTPPVLRLWRGATAETLTYLDDFSTRPDLAATHSEVTAPLVFAGFGIRAPAFGLDDYAGLDVKGRIVVVLSGRPLQLPSEEGAHYASRLTKAALAAELGAVGMISLATPRSERVSPFHLARQYAGSTAMDWRDADGQGGQDNLPLRGWASLSLQRAPALLAALGRDYRQLVADAEAGRPVPRGELGLTAEMARDSLHGDTRSANVVGLLPGRHPERRHEVLLLTAHLDHLGRKSGPQGEVIYPGAMDNALGMATLLETATQLAQAPGGLDRSILIAALTGEEQGQLGSSMLAAQPPLPAAQLMAAVNIDMPILLHDFNEVVALGGDHSTLGATVARVAGDMGLKMAADPQPEQARFTRSDQYSFVRRGIPAVILGPGVGSFNPQEDGAALMRDFRRLRYHQPGDDLGQPFHAAAMQRYAQLHIGLMQALATQAEAPRWLPGDFFGELFRRGR</sequence>
<feature type="chain" id="PRO_5012874608" description="Peptidase M28 domain-containing protein" evidence="1">
    <location>
        <begin position="26"/>
        <end position="549"/>
    </location>
</feature>
<keyword evidence="1" id="KW-0732">Signal</keyword>
<feature type="signal peptide" evidence="1">
    <location>
        <begin position="1"/>
        <end position="25"/>
    </location>
</feature>
<name>A0A254N7B5_9BURK</name>
<dbReference type="Gene3D" id="3.50.30.30">
    <property type="match status" value="1"/>
</dbReference>